<dbReference type="SUPFAM" id="SSF55031">
    <property type="entry name" value="Bacterial exopeptidase dimerisation domain"/>
    <property type="match status" value="1"/>
</dbReference>
<dbReference type="Pfam" id="PF01546">
    <property type="entry name" value="Peptidase_M20"/>
    <property type="match status" value="1"/>
</dbReference>
<organism evidence="5 6">
    <name type="scientific">Spirosoma arboris</name>
    <dbReference type="NCBI Taxonomy" id="2682092"/>
    <lineage>
        <taxon>Bacteria</taxon>
        <taxon>Pseudomonadati</taxon>
        <taxon>Bacteroidota</taxon>
        <taxon>Cytophagia</taxon>
        <taxon>Cytophagales</taxon>
        <taxon>Cytophagaceae</taxon>
        <taxon>Spirosoma</taxon>
    </lineage>
</organism>
<dbReference type="RefSeq" id="WP_157584920.1">
    <property type="nucleotide sequence ID" value="NZ_WPIN01000004.1"/>
</dbReference>
<evidence type="ECO:0000259" key="4">
    <source>
        <dbReference type="Pfam" id="PF07687"/>
    </source>
</evidence>
<name>A0A7K1SA57_9BACT</name>
<dbReference type="PANTHER" id="PTHR43270">
    <property type="entry name" value="BETA-ALA-HIS DIPEPTIDASE"/>
    <property type="match status" value="1"/>
</dbReference>
<sequence>MTNYLEANKQRFLDELLDLLRIPSVSADSTFKGDVRRAAEFVRDKLTAAGLDKATLYETPGHPVVYAEKIVDSTRPTVLVYGHYDVQPADPYELWNSPPFEPTIRNERIYARGACDDKGQFYMHIKAIEAMVATDGLPCNVKVMIEGEEEVGSDHLGTFVKENRDMLKADVILISDTSIISNETPSLEMGLRGLSYVEVQVTGANRDLHSGVYGGGVANPINVLCEMIASLHDENGRITIPGFYDKVVDLSDVERAELAKAPFDLDEYKQDLGINDVMGETGYSTNERTSIRPTLDVNGIWGGYTGEGAKTVLPSKASAKISMRLVPDQTPDEITEMFTAHFKSIAPAGVTVTVVPHHGGMPYVTPIDSVEFEAASKAFEEAWGKKPIPTRGGGSIPITALFEQELGIKSILMGFGLDSDALHSPNESYGLFNFYKGIETIPYFYKHYAALKQ</sequence>
<accession>A0A7K1SA57</accession>
<comment type="caution">
    <text evidence="5">The sequence shown here is derived from an EMBL/GenBank/DDBJ whole genome shotgun (WGS) entry which is preliminary data.</text>
</comment>
<protein>
    <submittedName>
        <fullName evidence="5">Dipeptidase</fullName>
    </submittedName>
</protein>
<dbReference type="NCBIfam" id="NF006579">
    <property type="entry name" value="PRK09104.1"/>
    <property type="match status" value="1"/>
</dbReference>
<evidence type="ECO:0000313" key="5">
    <source>
        <dbReference type="EMBL" id="MVM30670.1"/>
    </source>
</evidence>
<dbReference type="Gene3D" id="3.40.630.10">
    <property type="entry name" value="Zn peptidases"/>
    <property type="match status" value="1"/>
</dbReference>
<dbReference type="InterPro" id="IPR036264">
    <property type="entry name" value="Bact_exopeptidase_dim_dom"/>
</dbReference>
<keyword evidence="1" id="KW-0645">Protease</keyword>
<dbReference type="Pfam" id="PF07687">
    <property type="entry name" value="M20_dimer"/>
    <property type="match status" value="1"/>
</dbReference>
<dbReference type="Proteomes" id="UP000436006">
    <property type="component" value="Unassembled WGS sequence"/>
</dbReference>
<keyword evidence="3" id="KW-0378">Hydrolase</keyword>
<keyword evidence="2" id="KW-0479">Metal-binding</keyword>
<dbReference type="GO" id="GO:0046872">
    <property type="term" value="F:metal ion binding"/>
    <property type="evidence" value="ECO:0007669"/>
    <property type="project" value="UniProtKB-KW"/>
</dbReference>
<gene>
    <name evidence="5" type="ORF">GO755_11565</name>
</gene>
<dbReference type="GO" id="GO:0008233">
    <property type="term" value="F:peptidase activity"/>
    <property type="evidence" value="ECO:0007669"/>
    <property type="project" value="UniProtKB-KW"/>
</dbReference>
<reference evidence="5 6" key="1">
    <citation type="submission" date="2019-12" db="EMBL/GenBank/DDBJ databases">
        <title>Spirosoma sp. HMF4905 genome sequencing and assembly.</title>
        <authorList>
            <person name="Kang H."/>
            <person name="Cha I."/>
            <person name="Kim H."/>
            <person name="Joh K."/>
        </authorList>
    </citation>
    <scope>NUCLEOTIDE SEQUENCE [LARGE SCALE GENOMIC DNA]</scope>
    <source>
        <strain evidence="5 6">HMF4905</strain>
    </source>
</reference>
<dbReference type="InterPro" id="IPR011650">
    <property type="entry name" value="Peptidase_M20_dimer"/>
</dbReference>
<dbReference type="InterPro" id="IPR002933">
    <property type="entry name" value="Peptidase_M20"/>
</dbReference>
<dbReference type="EMBL" id="WPIN01000004">
    <property type="protein sequence ID" value="MVM30670.1"/>
    <property type="molecule type" value="Genomic_DNA"/>
</dbReference>
<dbReference type="NCBIfam" id="NF005914">
    <property type="entry name" value="PRK07907.1"/>
    <property type="match status" value="1"/>
</dbReference>
<dbReference type="GO" id="GO:0006508">
    <property type="term" value="P:proteolysis"/>
    <property type="evidence" value="ECO:0007669"/>
    <property type="project" value="UniProtKB-KW"/>
</dbReference>
<dbReference type="CDD" id="cd05680">
    <property type="entry name" value="M20_dipept_like"/>
    <property type="match status" value="1"/>
</dbReference>
<dbReference type="SUPFAM" id="SSF53187">
    <property type="entry name" value="Zn-dependent exopeptidases"/>
    <property type="match status" value="1"/>
</dbReference>
<evidence type="ECO:0000256" key="2">
    <source>
        <dbReference type="ARBA" id="ARBA00022723"/>
    </source>
</evidence>
<feature type="domain" description="Peptidase M20 dimerisation" evidence="4">
    <location>
        <begin position="192"/>
        <end position="348"/>
    </location>
</feature>
<dbReference type="InterPro" id="IPR051458">
    <property type="entry name" value="Cyt/Met_Dipeptidase"/>
</dbReference>
<dbReference type="PANTHER" id="PTHR43270:SF12">
    <property type="entry name" value="SUCCINYL-DIAMINOPIMELATE DESUCCINYLASE"/>
    <property type="match status" value="1"/>
</dbReference>
<dbReference type="Gene3D" id="3.30.70.360">
    <property type="match status" value="1"/>
</dbReference>
<proteinExistence type="predicted"/>
<dbReference type="NCBIfam" id="NF006053">
    <property type="entry name" value="PRK08201.1"/>
    <property type="match status" value="1"/>
</dbReference>
<dbReference type="FunFam" id="3.30.70.360:FF:000016">
    <property type="entry name" value="Peptidase family M20/M25/M40"/>
    <property type="match status" value="1"/>
</dbReference>
<evidence type="ECO:0000256" key="3">
    <source>
        <dbReference type="ARBA" id="ARBA00022801"/>
    </source>
</evidence>
<dbReference type="AlphaFoldDB" id="A0A7K1SA57"/>
<keyword evidence="6" id="KW-1185">Reference proteome</keyword>
<evidence type="ECO:0000313" key="6">
    <source>
        <dbReference type="Proteomes" id="UP000436006"/>
    </source>
</evidence>
<evidence type="ECO:0000256" key="1">
    <source>
        <dbReference type="ARBA" id="ARBA00022670"/>
    </source>
</evidence>